<accession>A0A974HSY8</accession>
<organism evidence="1 2">
    <name type="scientific">Xenopus laevis</name>
    <name type="common">African clawed frog</name>
    <dbReference type="NCBI Taxonomy" id="8355"/>
    <lineage>
        <taxon>Eukaryota</taxon>
        <taxon>Metazoa</taxon>
        <taxon>Chordata</taxon>
        <taxon>Craniata</taxon>
        <taxon>Vertebrata</taxon>
        <taxon>Euteleostomi</taxon>
        <taxon>Amphibia</taxon>
        <taxon>Batrachia</taxon>
        <taxon>Anura</taxon>
        <taxon>Pipoidea</taxon>
        <taxon>Pipidae</taxon>
        <taxon>Xenopodinae</taxon>
        <taxon>Xenopus</taxon>
        <taxon>Xenopus</taxon>
    </lineage>
</organism>
<gene>
    <name evidence="1" type="ORF">XELAEV_18017796mg</name>
</gene>
<proteinExistence type="predicted"/>
<dbReference type="Proteomes" id="UP000694892">
    <property type="component" value="Chromosome 3L"/>
</dbReference>
<protein>
    <submittedName>
        <fullName evidence="1">Uncharacterized protein</fullName>
    </submittedName>
</protein>
<name>A0A974HSY8_XENLA</name>
<dbReference type="AlphaFoldDB" id="A0A974HSY8"/>
<evidence type="ECO:0000313" key="1">
    <source>
        <dbReference type="EMBL" id="OCT89179.1"/>
    </source>
</evidence>
<evidence type="ECO:0000313" key="2">
    <source>
        <dbReference type="Proteomes" id="UP000694892"/>
    </source>
</evidence>
<dbReference type="EMBL" id="CM004470">
    <property type="protein sequence ID" value="OCT89179.1"/>
    <property type="molecule type" value="Genomic_DNA"/>
</dbReference>
<reference evidence="2" key="1">
    <citation type="journal article" date="2016" name="Nature">
        <title>Genome evolution in the allotetraploid frog Xenopus laevis.</title>
        <authorList>
            <person name="Session A.M."/>
            <person name="Uno Y."/>
            <person name="Kwon T."/>
            <person name="Chapman J.A."/>
            <person name="Toyoda A."/>
            <person name="Takahashi S."/>
            <person name="Fukui A."/>
            <person name="Hikosaka A."/>
            <person name="Suzuki A."/>
            <person name="Kondo M."/>
            <person name="van Heeringen S.J."/>
            <person name="Quigley I."/>
            <person name="Heinz S."/>
            <person name="Ogino H."/>
            <person name="Ochi H."/>
            <person name="Hellsten U."/>
            <person name="Lyons J.B."/>
            <person name="Simakov O."/>
            <person name="Putnam N."/>
            <person name="Stites J."/>
            <person name="Kuroki Y."/>
            <person name="Tanaka T."/>
            <person name="Michiue T."/>
            <person name="Watanabe M."/>
            <person name="Bogdanovic O."/>
            <person name="Lister R."/>
            <person name="Georgiou G."/>
            <person name="Paranjpe S.S."/>
            <person name="van Kruijsbergen I."/>
            <person name="Shu S."/>
            <person name="Carlson J."/>
            <person name="Kinoshita T."/>
            <person name="Ohta Y."/>
            <person name="Mawaribuchi S."/>
            <person name="Jenkins J."/>
            <person name="Grimwood J."/>
            <person name="Schmutz J."/>
            <person name="Mitros T."/>
            <person name="Mozaffari S.V."/>
            <person name="Suzuki Y."/>
            <person name="Haramoto Y."/>
            <person name="Yamamoto T.S."/>
            <person name="Takagi C."/>
            <person name="Heald R."/>
            <person name="Miller K."/>
            <person name="Haudenschild C."/>
            <person name="Kitzman J."/>
            <person name="Nakayama T."/>
            <person name="Izutsu Y."/>
            <person name="Robert J."/>
            <person name="Fortriede J."/>
            <person name="Burns K."/>
            <person name="Lotay V."/>
            <person name="Karimi K."/>
            <person name="Yasuoka Y."/>
            <person name="Dichmann D.S."/>
            <person name="Flajnik M.F."/>
            <person name="Houston D.W."/>
            <person name="Shendure J."/>
            <person name="DuPasquier L."/>
            <person name="Vize P.D."/>
            <person name="Zorn A.M."/>
            <person name="Ito M."/>
            <person name="Marcotte E.M."/>
            <person name="Wallingford J.B."/>
            <person name="Ito Y."/>
            <person name="Asashima M."/>
            <person name="Ueno N."/>
            <person name="Matsuda Y."/>
            <person name="Veenstra G.J."/>
            <person name="Fujiyama A."/>
            <person name="Harland R.M."/>
            <person name="Taira M."/>
            <person name="Rokhsar D.S."/>
        </authorList>
    </citation>
    <scope>NUCLEOTIDE SEQUENCE [LARGE SCALE GENOMIC DNA]</scope>
    <source>
        <strain evidence="2">J</strain>
    </source>
</reference>
<sequence>MMKFKILFLKGYFHGEKKLKINQLIVLLQQGGFFLIFKVKKRFAQLLACDHFFSLKHCLIYKKNCKYSQSLESQLFHSFSMKVKKNTYIRILGYLTLFFWNTRLWNQASGNNLDPQCVLQI</sequence>